<gene>
    <name evidence="1" type="ORF">V6N11_035094</name>
</gene>
<dbReference type="EMBL" id="JBBPBN010000029">
    <property type="protein sequence ID" value="KAK9006041.1"/>
    <property type="molecule type" value="Genomic_DNA"/>
</dbReference>
<reference evidence="1 2" key="1">
    <citation type="journal article" date="2024" name="G3 (Bethesda)">
        <title>Genome assembly of Hibiscus sabdariffa L. provides insights into metabolisms of medicinal natural products.</title>
        <authorList>
            <person name="Kim T."/>
        </authorList>
    </citation>
    <scope>NUCLEOTIDE SEQUENCE [LARGE SCALE GENOMIC DNA]</scope>
    <source>
        <strain evidence="1">TK-2024</strain>
        <tissue evidence="1">Old leaves</tissue>
    </source>
</reference>
<sequence>MAFEEVNSNGVLFQDTDEKKVAHIPDLASNWIFGVRNQNDCWEEGSKAQAMVVQFVLEPLWQAYNAALESKVSKEILEEVIKDLQILL</sequence>
<dbReference type="Proteomes" id="UP001396334">
    <property type="component" value="Unassembled WGS sequence"/>
</dbReference>
<evidence type="ECO:0000313" key="2">
    <source>
        <dbReference type="Proteomes" id="UP001396334"/>
    </source>
</evidence>
<organism evidence="1 2">
    <name type="scientific">Hibiscus sabdariffa</name>
    <name type="common">roselle</name>
    <dbReference type="NCBI Taxonomy" id="183260"/>
    <lineage>
        <taxon>Eukaryota</taxon>
        <taxon>Viridiplantae</taxon>
        <taxon>Streptophyta</taxon>
        <taxon>Embryophyta</taxon>
        <taxon>Tracheophyta</taxon>
        <taxon>Spermatophyta</taxon>
        <taxon>Magnoliopsida</taxon>
        <taxon>eudicotyledons</taxon>
        <taxon>Gunneridae</taxon>
        <taxon>Pentapetalae</taxon>
        <taxon>rosids</taxon>
        <taxon>malvids</taxon>
        <taxon>Malvales</taxon>
        <taxon>Malvaceae</taxon>
        <taxon>Malvoideae</taxon>
        <taxon>Hibiscus</taxon>
    </lineage>
</organism>
<dbReference type="Gene3D" id="3.90.1430.10">
    <property type="entry name" value="Yeast translation eEF2 (G' domain)"/>
    <property type="match status" value="1"/>
</dbReference>
<name>A0ABR2QZD2_9ROSI</name>
<comment type="caution">
    <text evidence="1">The sequence shown here is derived from an EMBL/GenBank/DDBJ whole genome shotgun (WGS) entry which is preliminary data.</text>
</comment>
<protein>
    <submittedName>
        <fullName evidence="1">Uncharacterized protein</fullName>
    </submittedName>
</protein>
<keyword evidence="2" id="KW-1185">Reference proteome</keyword>
<accession>A0ABR2QZD2</accession>
<proteinExistence type="predicted"/>
<evidence type="ECO:0000313" key="1">
    <source>
        <dbReference type="EMBL" id="KAK9006041.1"/>
    </source>
</evidence>